<keyword evidence="4" id="KW-0217">Developmental protein</keyword>
<evidence type="ECO:0000313" key="7">
    <source>
        <dbReference type="Proteomes" id="UP000626092"/>
    </source>
</evidence>
<name>A0A834LM50_RHOSS</name>
<dbReference type="GO" id="GO:0030154">
    <property type="term" value="P:cell differentiation"/>
    <property type="evidence" value="ECO:0007669"/>
    <property type="project" value="UniProtKB-KW"/>
</dbReference>
<dbReference type="Pfam" id="PF13041">
    <property type="entry name" value="PPR_2"/>
    <property type="match status" value="2"/>
</dbReference>
<dbReference type="AlphaFoldDB" id="A0A834LM50"/>
<evidence type="ECO:0000256" key="4">
    <source>
        <dbReference type="RuleBase" id="RU364012"/>
    </source>
</evidence>
<comment type="similarity">
    <text evidence="4">Belongs to the Frigida family.</text>
</comment>
<keyword evidence="7" id="KW-1185">Reference proteome</keyword>
<keyword evidence="2" id="KW-0677">Repeat</keyword>
<dbReference type="OrthoDB" id="185373at2759"/>
<reference evidence="6" key="1">
    <citation type="submission" date="2019-11" db="EMBL/GenBank/DDBJ databases">
        <authorList>
            <person name="Liu Y."/>
            <person name="Hou J."/>
            <person name="Li T.-Q."/>
            <person name="Guan C.-H."/>
            <person name="Wu X."/>
            <person name="Wu H.-Z."/>
            <person name="Ling F."/>
            <person name="Zhang R."/>
            <person name="Shi X.-G."/>
            <person name="Ren J.-P."/>
            <person name="Chen E.-F."/>
            <person name="Sun J.-M."/>
        </authorList>
    </citation>
    <scope>NUCLEOTIDE SEQUENCE</scope>
    <source>
        <strain evidence="6">Adult_tree_wgs_1</strain>
        <tissue evidence="6">Leaves</tissue>
    </source>
</reference>
<feature type="repeat" description="PPR" evidence="3">
    <location>
        <begin position="213"/>
        <end position="247"/>
    </location>
</feature>
<evidence type="ECO:0000313" key="6">
    <source>
        <dbReference type="EMBL" id="KAF7142111.1"/>
    </source>
</evidence>
<evidence type="ECO:0000256" key="2">
    <source>
        <dbReference type="ARBA" id="ARBA00022737"/>
    </source>
</evidence>
<feature type="region of interest" description="Disordered" evidence="5">
    <location>
        <begin position="808"/>
        <end position="846"/>
    </location>
</feature>
<feature type="repeat" description="PPR" evidence="3">
    <location>
        <begin position="283"/>
        <end position="317"/>
    </location>
</feature>
<dbReference type="Gene3D" id="1.25.40.10">
    <property type="entry name" value="Tetratricopeptide repeat domain"/>
    <property type="match status" value="2"/>
</dbReference>
<feature type="compositionally biased region" description="Low complexity" evidence="5">
    <location>
        <begin position="814"/>
        <end position="829"/>
    </location>
</feature>
<accession>A0A834LM50</accession>
<evidence type="ECO:0000256" key="3">
    <source>
        <dbReference type="PROSITE-ProRule" id="PRU00708"/>
    </source>
</evidence>
<keyword evidence="4" id="KW-0287">Flowering</keyword>
<sequence>MLAFRLVRKFGTHSIAAAANTLPTPFAKPVPKQTAIGGLEEPALVKLKAERDPEKLFHLFKANSDNRLVIENRFAFEDTVSRLAGAGRLDYVEDLLEHQKALPQGRREGFVVRIIMLYGKAGMVSHAVDTFNNMHFYGCRRTVKSFNAALKVLTQSRDLTAVESFLMDVPWKYGIQIDILSVNIVIKAFCEMGILEKAYLVMVEMEKIGIRPDVYTYTTLLSAFYKNNQPEVGNGLWNLMLLKGCLPNLATFNVRIQFLVNKGRAWDANSLMGEMWHIRIPPDLVTYNLVIKGFCRAGFMEMAKRVYSALLNNGHKPNLKIYQTMIHYLCEGGDFDLAYTMCKDSMSRNWFPNVDTICRLFKGLRMTGELGKASYIMKLAKKRVPPLTADQLDALQSVLQRRELDERRSREGSMNETMLTRLYSYFFGVDAIVYSAMVMREDTTIHMFPLIFVNACLPFIPVSLAAIIMEIPCSVYVFSDQKHSESKNAIPCEGDMAVPDVVQFIINDGSNPPTIVKEEGAKEGSEEAAVWVPARAELVSLCEKMDGLGLRKYILERPKERNTIKAELADALGHAPDAAAMVLGAMEGFYGANSGKGSKDIELTAIRRSCVVLLEGLRRRVGGEIGGEVREKARGLAAEWKGKMSRGGGENGLEGFGFFCLVAAYGVADGFDVGELVDLGVEVARFKEAVELFRIIGFGDKISDIILKLIGRGKQLVAARFILEFELSAKFPPVPLLEEYVKESKRLAKKVLKGKNNTLKSQKEAFTKEANTYKSVIKLVEDYKLGSEFLNLKEKLMKRLETVEKLKSDRKPYAASPASQTQQQPKPQKLSGSKRPRNTARARPTAISMSVAATSSTVPVFQQSHPQPAGLLPHLPPYSGSPAGPYGLAGSTPAIASYAGSSAAGLYGSTGAPFGDPGNFMPSQTHVMPSQTQVMPSQTQAYSSEAHMTTGYYDRPVAYGSYAFPPQYHQPYYPQ</sequence>
<dbReference type="PANTHER" id="PTHR47939">
    <property type="entry name" value="MEMBRANE-ASSOCIATED SALT-INDUCIBLE PROTEIN-LIKE"/>
    <property type="match status" value="1"/>
</dbReference>
<feature type="repeat" description="PPR" evidence="3">
    <location>
        <begin position="178"/>
        <end position="212"/>
    </location>
</feature>
<proteinExistence type="inferred from homology"/>
<keyword evidence="4" id="KW-0221">Differentiation</keyword>
<comment type="similarity">
    <text evidence="1">Belongs to the PPR family. P subfamily.</text>
</comment>
<dbReference type="PROSITE" id="PS51375">
    <property type="entry name" value="PPR"/>
    <property type="match status" value="3"/>
</dbReference>
<dbReference type="GO" id="GO:0009908">
    <property type="term" value="P:flower development"/>
    <property type="evidence" value="ECO:0007669"/>
    <property type="project" value="UniProtKB-KW"/>
</dbReference>
<evidence type="ECO:0000256" key="5">
    <source>
        <dbReference type="SAM" id="MobiDB-lite"/>
    </source>
</evidence>
<dbReference type="PANTHER" id="PTHR47939:SF7">
    <property type="entry name" value="REPEAT-CONTAINING PROTEIN, PUTATIVE-RELATED"/>
    <property type="match status" value="1"/>
</dbReference>
<dbReference type="InterPro" id="IPR002885">
    <property type="entry name" value="PPR_rpt"/>
</dbReference>
<comment type="caution">
    <text evidence="6">The sequence shown here is derived from an EMBL/GenBank/DDBJ whole genome shotgun (WGS) entry which is preliminary data.</text>
</comment>
<protein>
    <recommendedName>
        <fullName evidence="4">FRIGIDA-like protein</fullName>
    </recommendedName>
</protein>
<organism evidence="6 7">
    <name type="scientific">Rhododendron simsii</name>
    <name type="common">Sims's rhododendron</name>
    <dbReference type="NCBI Taxonomy" id="118357"/>
    <lineage>
        <taxon>Eukaryota</taxon>
        <taxon>Viridiplantae</taxon>
        <taxon>Streptophyta</taxon>
        <taxon>Embryophyta</taxon>
        <taxon>Tracheophyta</taxon>
        <taxon>Spermatophyta</taxon>
        <taxon>Magnoliopsida</taxon>
        <taxon>eudicotyledons</taxon>
        <taxon>Gunneridae</taxon>
        <taxon>Pentapetalae</taxon>
        <taxon>asterids</taxon>
        <taxon>Ericales</taxon>
        <taxon>Ericaceae</taxon>
        <taxon>Ericoideae</taxon>
        <taxon>Rhodoreae</taxon>
        <taxon>Rhododendron</taxon>
    </lineage>
</organism>
<dbReference type="Proteomes" id="UP000626092">
    <property type="component" value="Unassembled WGS sequence"/>
</dbReference>
<dbReference type="InterPro" id="IPR012474">
    <property type="entry name" value="Frigida"/>
</dbReference>
<dbReference type="InterPro" id="IPR050667">
    <property type="entry name" value="PPR-containing_protein"/>
</dbReference>
<dbReference type="Pfam" id="PF07899">
    <property type="entry name" value="Frigida"/>
    <property type="match status" value="1"/>
</dbReference>
<dbReference type="EMBL" id="WJXA01000006">
    <property type="protein sequence ID" value="KAF7142111.1"/>
    <property type="molecule type" value="Genomic_DNA"/>
</dbReference>
<gene>
    <name evidence="6" type="ORF">RHSIM_Rhsim06G0226500</name>
</gene>
<dbReference type="Pfam" id="PF01535">
    <property type="entry name" value="PPR"/>
    <property type="match status" value="1"/>
</dbReference>
<dbReference type="NCBIfam" id="TIGR00756">
    <property type="entry name" value="PPR"/>
    <property type="match status" value="4"/>
</dbReference>
<dbReference type="InterPro" id="IPR011990">
    <property type="entry name" value="TPR-like_helical_dom_sf"/>
</dbReference>
<evidence type="ECO:0000256" key="1">
    <source>
        <dbReference type="ARBA" id="ARBA00007626"/>
    </source>
</evidence>